<sequence>MTRIPLAVATCCVVGTSANALPDGSYLISSGIFDPVAATPRYVHIDVNGNEIDATFLAFFSPDSYTCHTTELCTAIWPGLHMELTDDGIIATRTRSDMISTSNALLNSDMADDLLYIGPLVNFLKTAELDDDRIHPMSRDTALGLRGLIMSLDVSVSALGGCDIRQLSQIEEEGMTGRLQNALAYFRYQAELADLHYLLSPHELMTEAELDAARAKQLPIRTRMTVLGMITAETAKIGDFDTAVESVIEAPFIAAMLDQSGLTADDIIALVPDFMPDGIAYYQNVVALKRSNTDIVEAVCADITLGL</sequence>
<evidence type="ECO:0000256" key="1">
    <source>
        <dbReference type="SAM" id="SignalP"/>
    </source>
</evidence>
<proteinExistence type="predicted"/>
<evidence type="ECO:0008006" key="4">
    <source>
        <dbReference type="Google" id="ProtNLM"/>
    </source>
</evidence>
<feature type="signal peptide" evidence="1">
    <location>
        <begin position="1"/>
        <end position="20"/>
    </location>
</feature>
<gene>
    <name evidence="2" type="ORF">BVC71_06770</name>
</gene>
<comment type="caution">
    <text evidence="2">The sequence shown here is derived from an EMBL/GenBank/DDBJ whole genome shotgun (WGS) entry which is preliminary data.</text>
</comment>
<accession>A0A251WYM2</accession>
<organism evidence="2 3">
    <name type="scientific">Marivivens niveibacter</name>
    <dbReference type="NCBI Taxonomy" id="1930667"/>
    <lineage>
        <taxon>Bacteria</taxon>
        <taxon>Pseudomonadati</taxon>
        <taxon>Pseudomonadota</taxon>
        <taxon>Alphaproteobacteria</taxon>
        <taxon>Rhodobacterales</taxon>
        <taxon>Paracoccaceae</taxon>
        <taxon>Marivivens group</taxon>
        <taxon>Marivivens</taxon>
    </lineage>
</organism>
<dbReference type="EMBL" id="MSPP01000002">
    <property type="protein sequence ID" value="OUD09547.1"/>
    <property type="molecule type" value="Genomic_DNA"/>
</dbReference>
<feature type="chain" id="PRO_5012603400" description="SsuA/THI5-like domain-containing protein" evidence="1">
    <location>
        <begin position="21"/>
        <end position="307"/>
    </location>
</feature>
<keyword evidence="1" id="KW-0732">Signal</keyword>
<evidence type="ECO:0000313" key="3">
    <source>
        <dbReference type="Proteomes" id="UP000194664"/>
    </source>
</evidence>
<reference evidence="2 3" key="1">
    <citation type="submission" date="2016-12" db="EMBL/GenBank/DDBJ databases">
        <title>The draft genome sequence of HSLHS2.</title>
        <authorList>
            <person name="Hu D."/>
            <person name="Wang L."/>
            <person name="Shao Z."/>
        </authorList>
    </citation>
    <scope>NUCLEOTIDE SEQUENCE [LARGE SCALE GENOMIC DNA]</scope>
    <source>
        <strain evidence="2">MCCC 1A06712</strain>
    </source>
</reference>
<evidence type="ECO:0000313" key="2">
    <source>
        <dbReference type="EMBL" id="OUD09547.1"/>
    </source>
</evidence>
<keyword evidence="3" id="KW-1185">Reference proteome</keyword>
<dbReference type="RefSeq" id="WP_086450891.1">
    <property type="nucleotide sequence ID" value="NZ_MSPP01000002.1"/>
</dbReference>
<name>A0A251WYM2_9RHOB</name>
<dbReference type="AlphaFoldDB" id="A0A251WYM2"/>
<protein>
    <recommendedName>
        <fullName evidence="4">SsuA/THI5-like domain-containing protein</fullName>
    </recommendedName>
</protein>
<dbReference type="OrthoDB" id="7861593at2"/>
<dbReference type="Proteomes" id="UP000194664">
    <property type="component" value="Unassembled WGS sequence"/>
</dbReference>